<protein>
    <submittedName>
        <fullName evidence="2">Uncharacterized protein</fullName>
    </submittedName>
</protein>
<organism evidence="2 3">
    <name type="scientific">Brassica cretica</name>
    <name type="common">Mustard</name>
    <dbReference type="NCBI Taxonomy" id="69181"/>
    <lineage>
        <taxon>Eukaryota</taxon>
        <taxon>Viridiplantae</taxon>
        <taxon>Streptophyta</taxon>
        <taxon>Embryophyta</taxon>
        <taxon>Tracheophyta</taxon>
        <taxon>Spermatophyta</taxon>
        <taxon>Magnoliopsida</taxon>
        <taxon>eudicotyledons</taxon>
        <taxon>Gunneridae</taxon>
        <taxon>Pentapetalae</taxon>
        <taxon>rosids</taxon>
        <taxon>malvids</taxon>
        <taxon>Brassicales</taxon>
        <taxon>Brassicaceae</taxon>
        <taxon>Brassiceae</taxon>
        <taxon>Brassica</taxon>
    </lineage>
</organism>
<evidence type="ECO:0000313" key="2">
    <source>
        <dbReference type="EMBL" id="KAF2617887.1"/>
    </source>
</evidence>
<gene>
    <name evidence="2" type="ORF">F2Q68_00038205</name>
</gene>
<proteinExistence type="predicted"/>
<dbReference type="AlphaFoldDB" id="A0A8S9MHB8"/>
<evidence type="ECO:0000313" key="3">
    <source>
        <dbReference type="Proteomes" id="UP000712281"/>
    </source>
</evidence>
<feature type="compositionally biased region" description="Basic and acidic residues" evidence="1">
    <location>
        <begin position="1"/>
        <end position="18"/>
    </location>
</feature>
<accession>A0A8S9MHB8</accession>
<name>A0A8S9MHB8_BRACR</name>
<dbReference type="EMBL" id="QGKW02000007">
    <property type="protein sequence ID" value="KAF2617887.1"/>
    <property type="molecule type" value="Genomic_DNA"/>
</dbReference>
<reference evidence="2" key="1">
    <citation type="submission" date="2019-12" db="EMBL/GenBank/DDBJ databases">
        <title>Genome sequencing and annotation of Brassica cretica.</title>
        <authorList>
            <person name="Studholme D.J."/>
            <person name="Sarris P.F."/>
        </authorList>
    </citation>
    <scope>NUCLEOTIDE SEQUENCE</scope>
    <source>
        <strain evidence="2">PFS-001/15</strain>
        <tissue evidence="2">Leaf</tissue>
    </source>
</reference>
<evidence type="ECO:0000256" key="1">
    <source>
        <dbReference type="SAM" id="MobiDB-lite"/>
    </source>
</evidence>
<comment type="caution">
    <text evidence="2">The sequence shown here is derived from an EMBL/GenBank/DDBJ whole genome shotgun (WGS) entry which is preliminary data.</text>
</comment>
<feature type="region of interest" description="Disordered" evidence="1">
    <location>
        <begin position="1"/>
        <end position="24"/>
    </location>
</feature>
<dbReference type="Proteomes" id="UP000712281">
    <property type="component" value="Unassembled WGS sequence"/>
</dbReference>
<sequence length="78" mass="9138">MRLSSRLERLRDSHERVQKPAVGPYGQTMGMETLIELVKVVYAHLQPNNPRMILMDLGRKDDTTSYVKKFWARAFVIF</sequence>